<protein>
    <submittedName>
        <fullName evidence="1">Uncharacterized protein</fullName>
    </submittedName>
</protein>
<organism evidence="1 2">
    <name type="scientific">Vitis vinifera</name>
    <name type="common">Grape</name>
    <dbReference type="NCBI Taxonomy" id="29760"/>
    <lineage>
        <taxon>Eukaryota</taxon>
        <taxon>Viridiplantae</taxon>
        <taxon>Streptophyta</taxon>
        <taxon>Embryophyta</taxon>
        <taxon>Tracheophyta</taxon>
        <taxon>Spermatophyta</taxon>
        <taxon>Magnoliopsida</taxon>
        <taxon>eudicotyledons</taxon>
        <taxon>Gunneridae</taxon>
        <taxon>Pentapetalae</taxon>
        <taxon>rosids</taxon>
        <taxon>Vitales</taxon>
        <taxon>Vitaceae</taxon>
        <taxon>Viteae</taxon>
        <taxon>Vitis</taxon>
    </lineage>
</organism>
<dbReference type="AlphaFoldDB" id="A0A438HQW9"/>
<accession>A0A438HQW9</accession>
<comment type="caution">
    <text evidence="1">The sequence shown here is derived from an EMBL/GenBank/DDBJ whole genome shotgun (WGS) entry which is preliminary data.</text>
</comment>
<name>A0A438HQW9_VITVI</name>
<dbReference type="Proteomes" id="UP000288805">
    <property type="component" value="Unassembled WGS sequence"/>
</dbReference>
<reference evidence="1 2" key="1">
    <citation type="journal article" date="2018" name="PLoS Genet.">
        <title>Population sequencing reveals clonal diversity and ancestral inbreeding in the grapevine cultivar Chardonnay.</title>
        <authorList>
            <person name="Roach M.J."/>
            <person name="Johnson D.L."/>
            <person name="Bohlmann J."/>
            <person name="van Vuuren H.J."/>
            <person name="Jones S.J."/>
            <person name="Pretorius I.S."/>
            <person name="Schmidt S.A."/>
            <person name="Borneman A.R."/>
        </authorList>
    </citation>
    <scope>NUCLEOTIDE SEQUENCE [LARGE SCALE GENOMIC DNA]</scope>
    <source>
        <strain evidence="2">cv. Chardonnay</strain>
        <tissue evidence="1">Leaf</tissue>
    </source>
</reference>
<evidence type="ECO:0000313" key="2">
    <source>
        <dbReference type="Proteomes" id="UP000288805"/>
    </source>
</evidence>
<dbReference type="EMBL" id="QGNW01000189">
    <property type="protein sequence ID" value="RVW86851.1"/>
    <property type="molecule type" value="Genomic_DNA"/>
</dbReference>
<evidence type="ECO:0000313" key="1">
    <source>
        <dbReference type="EMBL" id="RVW86851.1"/>
    </source>
</evidence>
<sequence>MATNLRTEFHESEESFDCLNPSLLYLKPAYVFSREEMFEFLSHIPSFTKREPSVHNMRVFFPVNQWIPVEMDEDPNRSFMVQFLHHTSNIVIARILHMNDYTAFETTEVVGDDKEASQTKDRWLDEEKTTITVKKEKTEDETIRLRNMTLLTILSTSLLMMRTMSILGSPTIGDESLPGD</sequence>
<proteinExistence type="predicted"/>
<gene>
    <name evidence="1" type="ORF">CK203_035986</name>
</gene>